<dbReference type="Gene3D" id="2.40.260.10">
    <property type="entry name" value="Sortase"/>
    <property type="match status" value="1"/>
</dbReference>
<organism evidence="2 3">
    <name type="scientific">Candidatus Woesebacteria bacterium RIFCSPHIGHO2_01_FULL_38_26b</name>
    <dbReference type="NCBI Taxonomy" id="1802491"/>
    <lineage>
        <taxon>Bacteria</taxon>
        <taxon>Candidatus Woeseibacteriota</taxon>
    </lineage>
</organism>
<name>A0A1F7XZX6_9BACT</name>
<comment type="caution">
    <text evidence="2">The sequence shown here is derived from an EMBL/GenBank/DDBJ whole genome shotgun (WGS) entry which is preliminary data.</text>
</comment>
<protein>
    <recommendedName>
        <fullName evidence="4">Sortase</fullName>
    </recommendedName>
</protein>
<dbReference type="NCBIfam" id="TIGR01076">
    <property type="entry name" value="sortase_fam"/>
    <property type="match status" value="1"/>
</dbReference>
<dbReference type="Proteomes" id="UP000176741">
    <property type="component" value="Unassembled WGS sequence"/>
</dbReference>
<evidence type="ECO:0000313" key="2">
    <source>
        <dbReference type="EMBL" id="OGM20604.1"/>
    </source>
</evidence>
<evidence type="ECO:0008006" key="4">
    <source>
        <dbReference type="Google" id="ProtNLM"/>
    </source>
</evidence>
<gene>
    <name evidence="2" type="ORF">A2771_01435</name>
</gene>
<keyword evidence="1" id="KW-0378">Hydrolase</keyword>
<accession>A0A1F7XZX6</accession>
<dbReference type="Pfam" id="PF04203">
    <property type="entry name" value="Sortase"/>
    <property type="match status" value="1"/>
</dbReference>
<dbReference type="AlphaFoldDB" id="A0A1F7XZX6"/>
<evidence type="ECO:0000256" key="1">
    <source>
        <dbReference type="ARBA" id="ARBA00022801"/>
    </source>
</evidence>
<dbReference type="SUPFAM" id="SSF63817">
    <property type="entry name" value="Sortase"/>
    <property type="match status" value="1"/>
</dbReference>
<dbReference type="EMBL" id="MGGD01000030">
    <property type="protein sequence ID" value="OGM20604.1"/>
    <property type="molecule type" value="Genomic_DNA"/>
</dbReference>
<reference evidence="2 3" key="1">
    <citation type="journal article" date="2016" name="Nat. Commun.">
        <title>Thousands of microbial genomes shed light on interconnected biogeochemical processes in an aquifer system.</title>
        <authorList>
            <person name="Anantharaman K."/>
            <person name="Brown C.T."/>
            <person name="Hug L.A."/>
            <person name="Sharon I."/>
            <person name="Castelle C.J."/>
            <person name="Probst A.J."/>
            <person name="Thomas B.C."/>
            <person name="Singh A."/>
            <person name="Wilkins M.J."/>
            <person name="Karaoz U."/>
            <person name="Brodie E.L."/>
            <person name="Williams K.H."/>
            <person name="Hubbard S.S."/>
            <person name="Banfield J.F."/>
        </authorList>
    </citation>
    <scope>NUCLEOTIDE SEQUENCE [LARGE SCALE GENOMIC DNA]</scope>
</reference>
<sequence length="184" mass="20207">MNGKKSKLGLGVALLIIGYLLFTSKFQERVSVLGTSFEGEPVEVRGLDDSGYDGSLVPQRIVIPKLSLDLEVREAKIINGYWEVFAASGAWGSGSGLPGQVGNQVIFAHAKEGLFLPLKNAKIADIIYVLTPISWYKYEVSEIKEVMPNQTEIIAPTNDETLTLYTCSGFRDTKRLIIIAKRAI</sequence>
<dbReference type="InterPro" id="IPR005754">
    <property type="entry name" value="Sortase"/>
</dbReference>
<proteinExistence type="predicted"/>
<dbReference type="GO" id="GO:0016787">
    <property type="term" value="F:hydrolase activity"/>
    <property type="evidence" value="ECO:0007669"/>
    <property type="project" value="UniProtKB-KW"/>
</dbReference>
<evidence type="ECO:0000313" key="3">
    <source>
        <dbReference type="Proteomes" id="UP000176741"/>
    </source>
</evidence>
<dbReference type="InterPro" id="IPR023365">
    <property type="entry name" value="Sortase_dom-sf"/>
</dbReference>